<dbReference type="EMBL" id="CM020619">
    <property type="protein sequence ID" value="KAK1864967.1"/>
    <property type="molecule type" value="Genomic_DNA"/>
</dbReference>
<organism evidence="1 2">
    <name type="scientific">Pyropia yezoensis</name>
    <name type="common">Susabi-nori</name>
    <name type="synonym">Porphyra yezoensis</name>
    <dbReference type="NCBI Taxonomy" id="2788"/>
    <lineage>
        <taxon>Eukaryota</taxon>
        <taxon>Rhodophyta</taxon>
        <taxon>Bangiophyceae</taxon>
        <taxon>Bangiales</taxon>
        <taxon>Bangiaceae</taxon>
        <taxon>Pyropia</taxon>
    </lineage>
</organism>
<reference evidence="1" key="1">
    <citation type="submission" date="2019-11" db="EMBL/GenBank/DDBJ databases">
        <title>Nori genome reveals adaptations in red seaweeds to the harsh intertidal environment.</title>
        <authorList>
            <person name="Wang D."/>
            <person name="Mao Y."/>
        </authorList>
    </citation>
    <scope>NUCLEOTIDE SEQUENCE</scope>
    <source>
        <tissue evidence="1">Gametophyte</tissue>
    </source>
</reference>
<name>A0ACC3C499_PYRYE</name>
<sequence>MRIPAGCAEDQMPHARSLSISAAVPLARQRRINVCKASPVFRRPHPASFVTSPGRHPATPPLAAQLRTRPPRLPGTPPHAMAATTAAASAVRLAAVAAFRRGTATSSRLGGGGVWRPPPRGLVTPTPLAPTSGMAACGCGATGGPGGVAAPAAAAAAAATAAAGWQAGPVATAAAGGGAVAAATAVAGRLVPASALGMASLLAASRPVAAAAVATVGPAVGGGGGPRGMAAGRRRGKGSRGAAAVAGGGGRGGGDGDGEGDGGLDDLFENNRHWAAAMRDGDADYFRKLSTLQRPKYLWIGCSDSRVPANVIVDLPPGAVFVHRNIANVVTHTDLNCLSVIEFAVSILRVRHILVVGHDACSGVTAALHPPGHGALLDAWLRHVRDVRVRAAAELAALPDDTARVDRLVELNVAAGVANVAATGAVQAAWARGDDLTVHGWVYKLGDGLLRDLGVSVAGVKGVGEAYRMGQPEDDGRAKGG</sequence>
<proteinExistence type="predicted"/>
<protein>
    <submittedName>
        <fullName evidence="1">Uncharacterized protein</fullName>
    </submittedName>
</protein>
<comment type="caution">
    <text evidence="1">The sequence shown here is derived from an EMBL/GenBank/DDBJ whole genome shotgun (WGS) entry which is preliminary data.</text>
</comment>
<gene>
    <name evidence="1" type="ORF">I4F81_007503</name>
</gene>
<keyword evidence="2" id="KW-1185">Reference proteome</keyword>
<evidence type="ECO:0000313" key="1">
    <source>
        <dbReference type="EMBL" id="KAK1864967.1"/>
    </source>
</evidence>
<evidence type="ECO:0000313" key="2">
    <source>
        <dbReference type="Proteomes" id="UP000798662"/>
    </source>
</evidence>
<dbReference type="Proteomes" id="UP000798662">
    <property type="component" value="Chromosome 2"/>
</dbReference>
<accession>A0ACC3C499</accession>